<evidence type="ECO:0000256" key="3">
    <source>
        <dbReference type="ARBA" id="ARBA00022527"/>
    </source>
</evidence>
<dbReference type="PANTHER" id="PTHR48006">
    <property type="entry name" value="LEUCINE-RICH REPEAT-CONTAINING PROTEIN DDB_G0281931-RELATED"/>
    <property type="match status" value="1"/>
</dbReference>
<protein>
    <recommendedName>
        <fullName evidence="2">non-specific serine/threonine protein kinase</fullName>
        <ecNumber evidence="2">2.7.11.1</ecNumber>
    </recommendedName>
</protein>
<keyword evidence="11" id="KW-0325">Glycoprotein</keyword>
<sequence>MAKERKLSEVNLFCGFTVPFLFEEQSSLSGNASSPRFVLYKTARISPLLLTYYGLCLGNGQYTVSLHFAEIIFTSDSTFYSLGRRVFDIYVQEKLMIKDFNIEEAAGGTGKPIIKTFVVNVTNHNLKISLRWAGKGTTTLPIRGVYGPMISAISVEPNFKPPTHDGKKNILLIVGIVVAAVIFILVIILVVVFCFWRRRSYKNAMDRELKGLDLQTGNFTLRHIKAATNNFDAANKIGEGGFGSVNKGELSEGRMIAVKKLSSKSKQGSREFVNELGIISSLQHPNLVKLYGCCVEKKQLILVYEYLENNCLSRALFGSRLQLEWPTRKKICLGIARGLKFLHEGSVIKIVHRDIKASNVLLDEDLNAKISDFGLAKLNDDDNTHIRTRIAGTPGYMAPEYAMRGYLTEKADVYSFGVVALEIVSGKSNSSVKPSENLECLLDRAYVLQDMGCLLDLVDPVLGSAYSKEEAMVILNVALMCTNTSPALRPKMSLVVSVLEEKTAMKNLLSDPNFSALNLKLKALRKFTWQSEASTSGPRTTDDSVDAEENTLKDEIVEDPELE</sequence>
<dbReference type="InterPro" id="IPR000719">
    <property type="entry name" value="Prot_kinase_dom"/>
</dbReference>
<evidence type="ECO:0000313" key="18">
    <source>
        <dbReference type="Proteomes" id="UP000694864"/>
    </source>
</evidence>
<keyword evidence="9 14" id="KW-0067">ATP-binding</keyword>
<keyword evidence="16" id="KW-1133">Transmembrane helix</keyword>
<evidence type="ECO:0000256" key="16">
    <source>
        <dbReference type="SAM" id="Phobius"/>
    </source>
</evidence>
<dbReference type="Pfam" id="PF11721">
    <property type="entry name" value="Malectin"/>
    <property type="match status" value="1"/>
</dbReference>
<evidence type="ECO:0000256" key="8">
    <source>
        <dbReference type="ARBA" id="ARBA00022777"/>
    </source>
</evidence>
<comment type="catalytic activity">
    <reaction evidence="12">
        <text>L-threonyl-[protein] + ATP = O-phospho-L-threonyl-[protein] + ADP + H(+)</text>
        <dbReference type="Rhea" id="RHEA:46608"/>
        <dbReference type="Rhea" id="RHEA-COMP:11060"/>
        <dbReference type="Rhea" id="RHEA-COMP:11605"/>
        <dbReference type="ChEBI" id="CHEBI:15378"/>
        <dbReference type="ChEBI" id="CHEBI:30013"/>
        <dbReference type="ChEBI" id="CHEBI:30616"/>
        <dbReference type="ChEBI" id="CHEBI:61977"/>
        <dbReference type="ChEBI" id="CHEBI:456216"/>
        <dbReference type="EC" id="2.7.11.1"/>
    </reaction>
</comment>
<evidence type="ECO:0000256" key="11">
    <source>
        <dbReference type="ARBA" id="ARBA00023180"/>
    </source>
</evidence>
<dbReference type="PROSITE" id="PS00107">
    <property type="entry name" value="PROTEIN_KINASE_ATP"/>
    <property type="match status" value="1"/>
</dbReference>
<evidence type="ECO:0000256" key="15">
    <source>
        <dbReference type="SAM" id="MobiDB-lite"/>
    </source>
</evidence>
<dbReference type="InterPro" id="IPR051824">
    <property type="entry name" value="LRR_Rcpt-Like_S/T_Kinase"/>
</dbReference>
<dbReference type="Proteomes" id="UP000694864">
    <property type="component" value="Chromosome 9"/>
</dbReference>
<dbReference type="InterPro" id="IPR011009">
    <property type="entry name" value="Kinase-like_dom_sf"/>
</dbReference>
<dbReference type="EC" id="2.7.11.1" evidence="2"/>
<keyword evidence="16" id="KW-0472">Membrane</keyword>
<dbReference type="Gene3D" id="2.60.120.430">
    <property type="entry name" value="Galactose-binding lectin"/>
    <property type="match status" value="1"/>
</dbReference>
<feature type="domain" description="Protein kinase" evidence="17">
    <location>
        <begin position="231"/>
        <end position="514"/>
    </location>
</feature>
<evidence type="ECO:0000256" key="13">
    <source>
        <dbReference type="ARBA" id="ARBA00048679"/>
    </source>
</evidence>
<comment type="subcellular location">
    <subcellularLocation>
        <location evidence="1">Membrane</location>
        <topology evidence="1">Single-pass type I membrane protein</topology>
    </subcellularLocation>
</comment>
<dbReference type="PROSITE" id="PS50011">
    <property type="entry name" value="PROTEIN_KINASE_DOM"/>
    <property type="match status" value="1"/>
</dbReference>
<evidence type="ECO:0000256" key="1">
    <source>
        <dbReference type="ARBA" id="ARBA00004479"/>
    </source>
</evidence>
<organism evidence="18 19">
    <name type="scientific">Camelina sativa</name>
    <name type="common">False flax</name>
    <name type="synonym">Myagrum sativum</name>
    <dbReference type="NCBI Taxonomy" id="90675"/>
    <lineage>
        <taxon>Eukaryota</taxon>
        <taxon>Viridiplantae</taxon>
        <taxon>Streptophyta</taxon>
        <taxon>Embryophyta</taxon>
        <taxon>Tracheophyta</taxon>
        <taxon>Spermatophyta</taxon>
        <taxon>Magnoliopsida</taxon>
        <taxon>eudicotyledons</taxon>
        <taxon>Gunneridae</taxon>
        <taxon>Pentapetalae</taxon>
        <taxon>rosids</taxon>
        <taxon>malvids</taxon>
        <taxon>Brassicales</taxon>
        <taxon>Brassicaceae</taxon>
        <taxon>Camelineae</taxon>
        <taxon>Camelina</taxon>
    </lineage>
</organism>
<keyword evidence="3" id="KW-0723">Serine/threonine-protein kinase</keyword>
<dbReference type="Pfam" id="PF07714">
    <property type="entry name" value="PK_Tyr_Ser-Thr"/>
    <property type="match status" value="1"/>
</dbReference>
<dbReference type="RefSeq" id="XP_010431372.1">
    <property type="nucleotide sequence ID" value="XM_010433070.1"/>
</dbReference>
<dbReference type="SUPFAM" id="SSF56112">
    <property type="entry name" value="Protein kinase-like (PK-like)"/>
    <property type="match status" value="1"/>
</dbReference>
<keyword evidence="16" id="KW-0812">Transmembrane</keyword>
<evidence type="ECO:0000256" key="7">
    <source>
        <dbReference type="ARBA" id="ARBA00022741"/>
    </source>
</evidence>
<evidence type="ECO:0000256" key="5">
    <source>
        <dbReference type="ARBA" id="ARBA00022679"/>
    </source>
</evidence>
<dbReference type="InterPro" id="IPR021720">
    <property type="entry name" value="Malectin_dom"/>
</dbReference>
<dbReference type="InterPro" id="IPR008271">
    <property type="entry name" value="Ser/Thr_kinase_AS"/>
</dbReference>
<evidence type="ECO:0000256" key="12">
    <source>
        <dbReference type="ARBA" id="ARBA00047899"/>
    </source>
</evidence>
<keyword evidence="5" id="KW-0808">Transferase</keyword>
<feature type="transmembrane region" description="Helical" evidence="16">
    <location>
        <begin position="170"/>
        <end position="196"/>
    </location>
</feature>
<dbReference type="InterPro" id="IPR001245">
    <property type="entry name" value="Ser-Thr/Tyr_kinase_cat_dom"/>
</dbReference>
<evidence type="ECO:0000256" key="6">
    <source>
        <dbReference type="ARBA" id="ARBA00022729"/>
    </source>
</evidence>
<dbReference type="PROSITE" id="PS00108">
    <property type="entry name" value="PROTEIN_KINASE_ST"/>
    <property type="match status" value="1"/>
</dbReference>
<dbReference type="Gene3D" id="1.10.510.10">
    <property type="entry name" value="Transferase(Phosphotransferase) domain 1"/>
    <property type="match status" value="1"/>
</dbReference>
<evidence type="ECO:0000256" key="9">
    <source>
        <dbReference type="ARBA" id="ARBA00022840"/>
    </source>
</evidence>
<evidence type="ECO:0000256" key="10">
    <source>
        <dbReference type="ARBA" id="ARBA00023170"/>
    </source>
</evidence>
<dbReference type="Gene3D" id="3.30.200.20">
    <property type="entry name" value="Phosphorylase Kinase, domain 1"/>
    <property type="match status" value="1"/>
</dbReference>
<evidence type="ECO:0000256" key="14">
    <source>
        <dbReference type="PROSITE-ProRule" id="PRU10141"/>
    </source>
</evidence>
<keyword evidence="8" id="KW-0418">Kinase</keyword>
<reference evidence="19" key="2">
    <citation type="submission" date="2025-08" db="UniProtKB">
        <authorList>
            <consortium name="RefSeq"/>
        </authorList>
    </citation>
    <scope>IDENTIFICATION</scope>
    <source>
        <tissue evidence="19">Leaf</tissue>
    </source>
</reference>
<dbReference type="SMART" id="SM00220">
    <property type="entry name" value="S_TKc"/>
    <property type="match status" value="1"/>
</dbReference>
<dbReference type="PANTHER" id="PTHR48006:SF68">
    <property type="entry name" value="PROTEIN KINASE DOMAIN-CONTAINING PROTEIN"/>
    <property type="match status" value="1"/>
</dbReference>
<keyword evidence="4" id="KW-0597">Phosphoprotein</keyword>
<accession>A0ABM0TTY4</accession>
<evidence type="ECO:0000256" key="4">
    <source>
        <dbReference type="ARBA" id="ARBA00022553"/>
    </source>
</evidence>
<proteinExistence type="predicted"/>
<keyword evidence="10" id="KW-0675">Receptor</keyword>
<name>A0ABM0TTY4_CAMSA</name>
<dbReference type="CDD" id="cd14066">
    <property type="entry name" value="STKc_IRAK"/>
    <property type="match status" value="1"/>
</dbReference>
<keyword evidence="7 14" id="KW-0547">Nucleotide-binding</keyword>
<keyword evidence="18" id="KW-1185">Reference proteome</keyword>
<evidence type="ECO:0000256" key="2">
    <source>
        <dbReference type="ARBA" id="ARBA00012513"/>
    </source>
</evidence>
<evidence type="ECO:0000313" key="19">
    <source>
        <dbReference type="RefSeq" id="XP_010431372.1"/>
    </source>
</evidence>
<reference evidence="18" key="1">
    <citation type="journal article" date="2014" name="Nat. Commun.">
        <title>The emerging biofuel crop Camelina sativa retains a highly undifferentiated hexaploid genome structure.</title>
        <authorList>
            <person name="Kagale S."/>
            <person name="Koh C."/>
            <person name="Nixon J."/>
            <person name="Bollina V."/>
            <person name="Clarke W.E."/>
            <person name="Tuteja R."/>
            <person name="Spillane C."/>
            <person name="Robinson S.J."/>
            <person name="Links M.G."/>
            <person name="Clarke C."/>
            <person name="Higgins E.E."/>
            <person name="Huebert T."/>
            <person name="Sharpe A.G."/>
            <person name="Parkin I.A."/>
        </authorList>
    </citation>
    <scope>NUCLEOTIDE SEQUENCE [LARGE SCALE GENOMIC DNA]</scope>
    <source>
        <strain evidence="18">cv. DH55</strain>
    </source>
</reference>
<comment type="catalytic activity">
    <reaction evidence="13">
        <text>L-seryl-[protein] + ATP = O-phospho-L-seryl-[protein] + ADP + H(+)</text>
        <dbReference type="Rhea" id="RHEA:17989"/>
        <dbReference type="Rhea" id="RHEA-COMP:9863"/>
        <dbReference type="Rhea" id="RHEA-COMP:11604"/>
        <dbReference type="ChEBI" id="CHEBI:15378"/>
        <dbReference type="ChEBI" id="CHEBI:29999"/>
        <dbReference type="ChEBI" id="CHEBI:30616"/>
        <dbReference type="ChEBI" id="CHEBI:83421"/>
        <dbReference type="ChEBI" id="CHEBI:456216"/>
        <dbReference type="EC" id="2.7.11.1"/>
    </reaction>
</comment>
<feature type="binding site" evidence="14">
    <location>
        <position position="260"/>
    </location>
    <ligand>
        <name>ATP</name>
        <dbReference type="ChEBI" id="CHEBI:30616"/>
    </ligand>
</feature>
<feature type="region of interest" description="Disordered" evidence="15">
    <location>
        <begin position="531"/>
        <end position="563"/>
    </location>
</feature>
<keyword evidence="6" id="KW-0732">Signal</keyword>
<dbReference type="GeneID" id="104715679"/>
<gene>
    <name evidence="19" type="primary">LOC104715679</name>
</gene>
<dbReference type="InterPro" id="IPR017441">
    <property type="entry name" value="Protein_kinase_ATP_BS"/>
</dbReference>
<evidence type="ECO:0000259" key="17">
    <source>
        <dbReference type="PROSITE" id="PS50011"/>
    </source>
</evidence>